<dbReference type="InterPro" id="IPR036691">
    <property type="entry name" value="Endo/exonu/phosph_ase_sf"/>
</dbReference>
<feature type="site" description="Important for catalytic activity" evidence="7">
    <location>
        <position position="266"/>
    </location>
</feature>
<dbReference type="EMBL" id="CP004374">
    <property type="protein sequence ID" value="AGM30299.1"/>
    <property type="molecule type" value="Genomic_DNA"/>
</dbReference>
<dbReference type="NCBIfam" id="TIGR00195">
    <property type="entry name" value="exoDNase_III"/>
    <property type="match status" value="1"/>
</dbReference>
<evidence type="ECO:0000259" key="8">
    <source>
        <dbReference type="Pfam" id="PF03372"/>
    </source>
</evidence>
<dbReference type="InterPro" id="IPR005135">
    <property type="entry name" value="Endo/exonuclease/phosphatase"/>
</dbReference>
<feature type="binding site" evidence="6">
    <location>
        <position position="295"/>
    </location>
    <ligand>
        <name>Mg(2+)</name>
        <dbReference type="ChEBI" id="CHEBI:18420"/>
        <label>1</label>
    </ligand>
</feature>
<gene>
    <name evidence="9" type="ORF">MASS_3697</name>
</gene>
<feature type="domain" description="Endonuclease/exonuclease/phosphatase" evidence="8">
    <location>
        <begin position="41"/>
        <end position="296"/>
    </location>
</feature>
<dbReference type="PANTHER" id="PTHR43250:SF2">
    <property type="entry name" value="EXODEOXYRIBONUCLEASE III"/>
    <property type="match status" value="1"/>
</dbReference>
<dbReference type="Gene3D" id="3.60.10.10">
    <property type="entry name" value="Endonuclease/exonuclease/phosphatase"/>
    <property type="match status" value="1"/>
</dbReference>
<comment type="cofactor">
    <cofactor evidence="6">
        <name>Mg(2+)</name>
        <dbReference type="ChEBI" id="CHEBI:18420"/>
    </cofactor>
    <cofactor evidence="6">
        <name>Mn(2+)</name>
        <dbReference type="ChEBI" id="CHEBI:29035"/>
    </cofactor>
    <text evidence="6">Probably binds two magnesium or manganese ions per subunit.</text>
</comment>
<evidence type="ECO:0000256" key="1">
    <source>
        <dbReference type="ARBA" id="ARBA00007092"/>
    </source>
</evidence>
<feature type="binding site" evidence="6">
    <location>
        <position position="43"/>
    </location>
    <ligand>
        <name>Mg(2+)</name>
        <dbReference type="ChEBI" id="CHEBI:18420"/>
        <label>1</label>
    </ligand>
</feature>
<dbReference type="GO" id="GO:0046872">
    <property type="term" value="F:metal ion binding"/>
    <property type="evidence" value="ECO:0007669"/>
    <property type="project" value="UniProtKB-KW"/>
</dbReference>
<feature type="binding site" evidence="6">
    <location>
        <position position="196"/>
    </location>
    <ligand>
        <name>Mg(2+)</name>
        <dbReference type="ChEBI" id="CHEBI:18420"/>
        <label>1</label>
    </ligand>
</feature>
<evidence type="ECO:0000256" key="2">
    <source>
        <dbReference type="ARBA" id="ARBA00022723"/>
    </source>
</evidence>
<sequence length="304" mass="33582">MPRLHRLLRSAGCSSPQRLIAVRALDYRRRPMSAKKITVTTINVNGIRAAVKERSAENRGLLPWLEQTSSDIVCLQEVRAEEDQLREALAPALAFGWQVVSAASSVKGRSGVGILSRVPAASTRVALDADGGEFDESGRYLEAEIGDLTVASIYLPTGEAGTARQEEKERFMAAVGARMAVLAASGRDAVICGDWNIGHTERDIKAWKANQKKAGFLPEERAWVGSLLEAGWVDSFRLLHPDVDGPYSWWSWRGKAFDNDAGWRIDYHLATADLGRRAHSARVERADAYALRWSDHAPVTVEYR</sequence>
<feature type="binding site" evidence="6">
    <location>
        <position position="77"/>
    </location>
    <ligand>
        <name>Mg(2+)</name>
        <dbReference type="ChEBI" id="CHEBI:18420"/>
        <label>1</label>
    </ligand>
</feature>
<dbReference type="SUPFAM" id="SSF56219">
    <property type="entry name" value="DNase I-like"/>
    <property type="match status" value="1"/>
</dbReference>
<proteinExistence type="inferred from homology"/>
<keyword evidence="4 6" id="KW-0460">Magnesium</keyword>
<dbReference type="GO" id="GO:0006281">
    <property type="term" value="P:DNA repair"/>
    <property type="evidence" value="ECO:0007669"/>
    <property type="project" value="InterPro"/>
</dbReference>
<feature type="site" description="Transition state stabilizer" evidence="7">
    <location>
        <position position="196"/>
    </location>
</feature>
<evidence type="ECO:0000256" key="4">
    <source>
        <dbReference type="ARBA" id="ARBA00022842"/>
    </source>
</evidence>
<feature type="binding site" evidence="6">
    <location>
        <position position="194"/>
    </location>
    <ligand>
        <name>Mg(2+)</name>
        <dbReference type="ChEBI" id="CHEBI:18420"/>
        <label>1</label>
    </ligand>
</feature>
<feature type="site" description="Interaction with DNA substrate" evidence="7">
    <location>
        <position position="296"/>
    </location>
</feature>
<evidence type="ECO:0000256" key="7">
    <source>
        <dbReference type="PIRSR" id="PIRSR604808-3"/>
    </source>
</evidence>
<evidence type="ECO:0000256" key="3">
    <source>
        <dbReference type="ARBA" id="ARBA00022801"/>
    </source>
</evidence>
<dbReference type="GO" id="GO:0008311">
    <property type="term" value="F:double-stranded DNA 3'-5' DNA exonuclease activity"/>
    <property type="evidence" value="ECO:0007669"/>
    <property type="project" value="InterPro"/>
</dbReference>
<feature type="active site" description="Proton acceptor" evidence="5">
    <location>
        <position position="296"/>
    </location>
</feature>
<keyword evidence="2 6" id="KW-0479">Metal-binding</keyword>
<dbReference type="PROSITE" id="PS51435">
    <property type="entry name" value="AP_NUCLEASE_F1_4"/>
    <property type="match status" value="1"/>
</dbReference>
<feature type="active site" evidence="5">
    <location>
        <position position="154"/>
    </location>
</feature>
<keyword evidence="3" id="KW-0378">Hydrolase</keyword>
<feature type="active site" description="Proton donor/acceptor" evidence="5">
    <location>
        <position position="194"/>
    </location>
</feature>
<evidence type="ECO:0000256" key="6">
    <source>
        <dbReference type="PIRSR" id="PIRSR604808-2"/>
    </source>
</evidence>
<accession>A0AB33AEW6</accession>
<dbReference type="PANTHER" id="PTHR43250">
    <property type="entry name" value="EXODEOXYRIBONUCLEASE III"/>
    <property type="match status" value="1"/>
</dbReference>
<feature type="binding site" evidence="6">
    <location>
        <position position="296"/>
    </location>
    <ligand>
        <name>Mg(2+)</name>
        <dbReference type="ChEBI" id="CHEBI:18420"/>
        <label>1</label>
    </ligand>
</feature>
<dbReference type="Proteomes" id="UP000013961">
    <property type="component" value="Chromosome"/>
</dbReference>
<dbReference type="NCBIfam" id="TIGR00633">
    <property type="entry name" value="xth"/>
    <property type="match status" value="1"/>
</dbReference>
<dbReference type="InterPro" id="IPR037493">
    <property type="entry name" value="ExoIII-like"/>
</dbReference>
<reference evidence="9 10" key="1">
    <citation type="journal article" date="2013" name="Genome Announc.">
        <title>Complete Genome Sequence of Mycobacterium massiliense Clinical Strain Asan 50594, Belonging to the Type II Genotype.</title>
        <authorList>
            <person name="Kim B.J."/>
            <person name="Kim B.R."/>
            <person name="Hong S.H."/>
            <person name="Seok S.H."/>
            <person name="Kook Y.H."/>
            <person name="Kim B.J."/>
        </authorList>
    </citation>
    <scope>NUCLEOTIDE SEQUENCE [LARGE SCALE GENOMIC DNA]</scope>
    <source>
        <strain evidence="9 10">50594</strain>
    </source>
</reference>
<dbReference type="InterPro" id="IPR004808">
    <property type="entry name" value="AP_endonuc_1"/>
</dbReference>
<dbReference type="Pfam" id="PF03372">
    <property type="entry name" value="Exo_endo_phos"/>
    <property type="match status" value="1"/>
</dbReference>
<keyword evidence="6" id="KW-0464">Manganese</keyword>
<dbReference type="AlphaFoldDB" id="A0AB33AEW6"/>
<organism evidence="9 10">
    <name type="scientific">Mycobacteroides abscessus subsp. bolletii 50594</name>
    <dbReference type="NCBI Taxonomy" id="1303024"/>
    <lineage>
        <taxon>Bacteria</taxon>
        <taxon>Bacillati</taxon>
        <taxon>Actinomycetota</taxon>
        <taxon>Actinomycetes</taxon>
        <taxon>Mycobacteriales</taxon>
        <taxon>Mycobacteriaceae</taxon>
        <taxon>Mycobacteroides</taxon>
        <taxon>Mycobacteroides abscessus</taxon>
    </lineage>
</organism>
<evidence type="ECO:0000313" key="10">
    <source>
        <dbReference type="Proteomes" id="UP000013961"/>
    </source>
</evidence>
<evidence type="ECO:0000256" key="5">
    <source>
        <dbReference type="PIRSR" id="PIRSR604808-1"/>
    </source>
</evidence>
<name>A0AB33AEW6_9MYCO</name>
<dbReference type="CDD" id="cd10281">
    <property type="entry name" value="Nape_like_AP-endo"/>
    <property type="match status" value="1"/>
</dbReference>
<dbReference type="KEGG" id="mabb:MASS_3697"/>
<evidence type="ECO:0000313" key="9">
    <source>
        <dbReference type="EMBL" id="AGM30299.1"/>
    </source>
</evidence>
<protein>
    <submittedName>
        <fullName evidence="9">Exodeoxyribonuclease</fullName>
    </submittedName>
</protein>
<comment type="similarity">
    <text evidence="1">Belongs to the DNA repair enzymes AP/ExoA family.</text>
</comment>